<dbReference type="Pfam" id="PF14031">
    <property type="entry name" value="D-ser_dehydrat"/>
    <property type="match status" value="1"/>
</dbReference>
<dbReference type="STRING" id="45076.Lwor_0420"/>
<dbReference type="PANTHER" id="PTHR28004:SF2">
    <property type="entry name" value="D-SERINE DEHYDRATASE"/>
    <property type="match status" value="1"/>
</dbReference>
<organism evidence="4 5">
    <name type="scientific">Legionella worsleiensis</name>
    <dbReference type="NCBI Taxonomy" id="45076"/>
    <lineage>
        <taxon>Bacteria</taxon>
        <taxon>Pseudomonadati</taxon>
        <taxon>Pseudomonadota</taxon>
        <taxon>Gammaproteobacteria</taxon>
        <taxon>Legionellales</taxon>
        <taxon>Legionellaceae</taxon>
        <taxon>Legionella</taxon>
    </lineage>
</organism>
<dbReference type="AlphaFoldDB" id="A0A0W1AK33"/>
<dbReference type="GO" id="GO:0036088">
    <property type="term" value="P:D-serine catabolic process"/>
    <property type="evidence" value="ECO:0007669"/>
    <property type="project" value="TreeGrafter"/>
</dbReference>
<dbReference type="InterPro" id="IPR042208">
    <property type="entry name" value="D-ser_dehydrat-like_sf"/>
</dbReference>
<dbReference type="GO" id="GO:0008721">
    <property type="term" value="F:D-serine ammonia-lyase activity"/>
    <property type="evidence" value="ECO:0007669"/>
    <property type="project" value="TreeGrafter"/>
</dbReference>
<evidence type="ECO:0000259" key="3">
    <source>
        <dbReference type="SMART" id="SM01119"/>
    </source>
</evidence>
<evidence type="ECO:0000256" key="2">
    <source>
        <dbReference type="ARBA" id="ARBA00023239"/>
    </source>
</evidence>
<comment type="similarity">
    <text evidence="1">Belongs to the DSD1 family.</text>
</comment>
<evidence type="ECO:0000256" key="1">
    <source>
        <dbReference type="ARBA" id="ARBA00005323"/>
    </source>
</evidence>
<protein>
    <submittedName>
        <fullName evidence="4">Metal-activated pyridoxal enzyme</fullName>
    </submittedName>
</protein>
<sequence>MDVPLNNLRGVDTPCLLIDLDKLKENIRVMQDYATQVGVGLRPHCKTHKCSRIAQLQLEAGALGISAAKLSEAEQLIQQGISSVLITSPIVSEYKLTRLSRCLKNAPDLLLVVDNPQNAEALNQLGQMLNQPIRVLIDVDPGIGRTGIAPDAALDFALFLQNKPWLQVQGIQCYAGNLQHISDYHERKVASLKTMEMASGLFRALKPLFSEFNILTGSGTGTFDIDPEASEVTEIQPGSYTVMDVQYESIGSRENPRQFNRFKNALTLLTTVISANRKEHVTVDAGTKAIYFDPNYQPRIISHPHLFYDWGGFGDEHGKIMGNAPLPGCAELIEMIVPHCDPTINLYDQYVIVQNNEVIDLWDIDLRGKSQ</sequence>
<accession>A0A0W1AK33</accession>
<dbReference type="CDD" id="cd06819">
    <property type="entry name" value="PLPDE_III_LS_D-TA"/>
    <property type="match status" value="1"/>
</dbReference>
<keyword evidence="2" id="KW-0456">Lyase</keyword>
<dbReference type="InterPro" id="IPR051466">
    <property type="entry name" value="D-amino_acid_metab_enzyme"/>
</dbReference>
<reference evidence="4 5" key="1">
    <citation type="submission" date="2015-11" db="EMBL/GenBank/DDBJ databases">
        <title>Genomic analysis of 38 Legionella species identifies large and diverse effector repertoires.</title>
        <authorList>
            <person name="Burstein D."/>
            <person name="Amaro F."/>
            <person name="Zusman T."/>
            <person name="Lifshitz Z."/>
            <person name="Cohen O."/>
            <person name="Gilbert J.A."/>
            <person name="Pupko T."/>
            <person name="Shuman H.A."/>
            <person name="Segal G."/>
        </authorList>
    </citation>
    <scope>NUCLEOTIDE SEQUENCE [LARGE SCALE GENOMIC DNA]</scope>
    <source>
        <strain evidence="4 5">ATCC 49508</strain>
    </source>
</reference>
<dbReference type="SUPFAM" id="SSF51419">
    <property type="entry name" value="PLP-binding barrel"/>
    <property type="match status" value="1"/>
</dbReference>
<evidence type="ECO:0000313" key="5">
    <source>
        <dbReference type="Proteomes" id="UP000054662"/>
    </source>
</evidence>
<comment type="caution">
    <text evidence="4">The sequence shown here is derived from an EMBL/GenBank/DDBJ whole genome shotgun (WGS) entry which is preliminary data.</text>
</comment>
<evidence type="ECO:0000313" key="4">
    <source>
        <dbReference type="EMBL" id="KTD81638.1"/>
    </source>
</evidence>
<dbReference type="Pfam" id="PF01168">
    <property type="entry name" value="Ala_racemase_N"/>
    <property type="match status" value="1"/>
</dbReference>
<dbReference type="SMART" id="SM01119">
    <property type="entry name" value="D-ser_dehydrat"/>
    <property type="match status" value="1"/>
</dbReference>
<dbReference type="Gene3D" id="2.40.37.20">
    <property type="entry name" value="D-serine dehydratase-like domain"/>
    <property type="match status" value="1"/>
</dbReference>
<dbReference type="PATRIC" id="fig|45076.6.peg.462"/>
<dbReference type="RefSeq" id="WP_238584605.1">
    <property type="nucleotide sequence ID" value="NZ_CBCRUR010000005.1"/>
</dbReference>
<proteinExistence type="inferred from homology"/>
<gene>
    <name evidence="4" type="ORF">Lwor_0420</name>
</gene>
<dbReference type="InterPro" id="IPR029066">
    <property type="entry name" value="PLP-binding_barrel"/>
</dbReference>
<dbReference type="EMBL" id="LNZC01000003">
    <property type="protein sequence ID" value="KTD81638.1"/>
    <property type="molecule type" value="Genomic_DNA"/>
</dbReference>
<dbReference type="Gene3D" id="3.20.20.10">
    <property type="entry name" value="Alanine racemase"/>
    <property type="match status" value="1"/>
</dbReference>
<dbReference type="PANTHER" id="PTHR28004">
    <property type="entry name" value="ZGC:162816-RELATED"/>
    <property type="match status" value="1"/>
</dbReference>
<dbReference type="InterPro" id="IPR026956">
    <property type="entry name" value="D-ser_dehydrat-like_dom"/>
</dbReference>
<dbReference type="InterPro" id="IPR001608">
    <property type="entry name" value="Ala_racemase_N"/>
</dbReference>
<feature type="domain" description="D-serine dehydratase-like" evidence="3">
    <location>
        <begin position="265"/>
        <end position="354"/>
    </location>
</feature>
<name>A0A0W1AK33_9GAMM</name>
<dbReference type="Proteomes" id="UP000054662">
    <property type="component" value="Unassembled WGS sequence"/>
</dbReference>
<keyword evidence="5" id="KW-1185">Reference proteome</keyword>